<dbReference type="GO" id="GO:0070290">
    <property type="term" value="F:N-acylphosphatidylethanolamine-specific phospholipase D activity"/>
    <property type="evidence" value="ECO:0007669"/>
    <property type="project" value="InterPro"/>
</dbReference>
<organism evidence="2 3">
    <name type="scientific">Pseudobacter ginsenosidimutans</name>
    <dbReference type="NCBI Taxonomy" id="661488"/>
    <lineage>
        <taxon>Bacteria</taxon>
        <taxon>Pseudomonadati</taxon>
        <taxon>Bacteroidota</taxon>
        <taxon>Chitinophagia</taxon>
        <taxon>Chitinophagales</taxon>
        <taxon>Chitinophagaceae</taxon>
        <taxon>Pseudobacter</taxon>
    </lineage>
</organism>
<evidence type="ECO:0000259" key="1">
    <source>
        <dbReference type="Pfam" id="PF12706"/>
    </source>
</evidence>
<dbReference type="InterPro" id="IPR001279">
    <property type="entry name" value="Metallo-B-lactamas"/>
</dbReference>
<dbReference type="InterPro" id="IPR036866">
    <property type="entry name" value="RibonucZ/Hydroxyglut_hydro"/>
</dbReference>
<name>A0A4Q7MLV8_9BACT</name>
<feature type="domain" description="Metallo-beta-lactamase" evidence="1">
    <location>
        <begin position="116"/>
        <end position="311"/>
    </location>
</feature>
<reference evidence="2 3" key="1">
    <citation type="submission" date="2019-02" db="EMBL/GenBank/DDBJ databases">
        <title>Genomic Encyclopedia of Type Strains, Phase IV (KMG-IV): sequencing the most valuable type-strain genomes for metagenomic binning, comparative biology and taxonomic classification.</title>
        <authorList>
            <person name="Goeker M."/>
        </authorList>
    </citation>
    <scope>NUCLEOTIDE SEQUENCE [LARGE SCALE GENOMIC DNA]</scope>
    <source>
        <strain evidence="2 3">DSM 18116</strain>
    </source>
</reference>
<proteinExistence type="predicted"/>
<dbReference type="PIRSF" id="PIRSF038896">
    <property type="entry name" value="NAPE-PLD"/>
    <property type="match status" value="1"/>
</dbReference>
<gene>
    <name evidence="2" type="ORF">EV199_5238</name>
</gene>
<dbReference type="PANTHER" id="PTHR15032:SF4">
    <property type="entry name" value="N-ACYL-PHOSPHATIDYLETHANOLAMINE-HYDROLYZING PHOSPHOLIPASE D"/>
    <property type="match status" value="1"/>
</dbReference>
<dbReference type="GO" id="GO:0005737">
    <property type="term" value="C:cytoplasm"/>
    <property type="evidence" value="ECO:0007669"/>
    <property type="project" value="TreeGrafter"/>
</dbReference>
<dbReference type="SUPFAM" id="SSF56281">
    <property type="entry name" value="Metallo-hydrolase/oxidoreductase"/>
    <property type="match status" value="1"/>
</dbReference>
<dbReference type="GO" id="GO:0008270">
    <property type="term" value="F:zinc ion binding"/>
    <property type="evidence" value="ECO:0007669"/>
    <property type="project" value="InterPro"/>
</dbReference>
<dbReference type="PANTHER" id="PTHR15032">
    <property type="entry name" value="N-ACYL-PHOSPHATIDYLETHANOLAMINE-HYDROLYZING PHOSPHOLIPASE D"/>
    <property type="match status" value="1"/>
</dbReference>
<dbReference type="EMBL" id="SGXA01000003">
    <property type="protein sequence ID" value="RZS69401.1"/>
    <property type="molecule type" value="Genomic_DNA"/>
</dbReference>
<evidence type="ECO:0000313" key="3">
    <source>
        <dbReference type="Proteomes" id="UP000293874"/>
    </source>
</evidence>
<dbReference type="OrthoDB" id="9805728at2"/>
<dbReference type="RefSeq" id="WP_130543735.1">
    <property type="nucleotide sequence ID" value="NZ_CP042431.1"/>
</dbReference>
<sequence>MLIFLTLILVLALITVVYIQQPQFGKHPEGARLALIEKSPHYKDGRFRNLVEKPTISEGYSMMGEIYKILFKTYPSRQPVDSLPSVKTDLRQLPLDSNLAVWMGHSTIYLQVNGKRILVDPVFSGKASPLPWGVKAFKGSNIYSAADMPEIDYLIISHDHYDHLDYESIVQLKDKVKQVICGLGVGAHFEYWGYDSSHIIEKDWYQKVEIDTNFVIHTEPTHHDSGRGFARGRTLWMSYLIQTPEMKIYISGDGGYDTRFAEIGKKYGPIDWAIIEDGQYDKAWQSVHNLPEEVSQAAIDLQARNVIPVHHSKFTLGKHPWTEPLERITALSEGKSYKLQTPMIGQPVILTDSTQSFQQWWKGIN</sequence>
<dbReference type="Gene3D" id="3.60.15.10">
    <property type="entry name" value="Ribonuclease Z/Hydroxyacylglutathione hydrolase-like"/>
    <property type="match status" value="1"/>
</dbReference>
<protein>
    <submittedName>
        <fullName evidence="2">L-ascorbate metabolism protein UlaG (Beta-lactamase superfamily)</fullName>
    </submittedName>
</protein>
<keyword evidence="3" id="KW-1185">Reference proteome</keyword>
<dbReference type="AlphaFoldDB" id="A0A4Q7MLV8"/>
<dbReference type="Pfam" id="PF12706">
    <property type="entry name" value="Lactamase_B_2"/>
    <property type="match status" value="1"/>
</dbReference>
<accession>A0A4Q7MLV8</accession>
<dbReference type="InterPro" id="IPR024884">
    <property type="entry name" value="NAPE-PLD"/>
</dbReference>
<dbReference type="Proteomes" id="UP000293874">
    <property type="component" value="Unassembled WGS sequence"/>
</dbReference>
<comment type="caution">
    <text evidence="2">The sequence shown here is derived from an EMBL/GenBank/DDBJ whole genome shotgun (WGS) entry which is preliminary data.</text>
</comment>
<evidence type="ECO:0000313" key="2">
    <source>
        <dbReference type="EMBL" id="RZS69401.1"/>
    </source>
</evidence>